<reference evidence="2 3" key="2">
    <citation type="submission" date="2018-12" db="EMBL/GenBank/DDBJ databases">
        <title>Simiduia agarivorans gen. nov., sp. nov., a marine, agarolytic bacterium isolated from shallow coastal water from Keelung, Taiwan.</title>
        <authorList>
            <person name="Shieh W.Y."/>
        </authorList>
    </citation>
    <scope>NUCLEOTIDE SEQUENCE [LARGE SCALE GENOMIC DNA]</scope>
    <source>
        <strain evidence="2 3">GTF-13</strain>
    </source>
</reference>
<evidence type="ECO:0000256" key="1">
    <source>
        <dbReference type="SAM" id="MobiDB-lite"/>
    </source>
</evidence>
<sequence>MQPQPSPTDEIYPLKVAMIRSERQVGPWLTASWSCELHPADASPVNATTCATLQLQLHRDERAAYRMNLSSRAPKLFVMCDIDELADDDETLLPRFISASQDLAASYMDGGEEDVFSAPMPVAIQCWIEAFMARHGEDESNSGKRRLRGKGGKGKGGDRQEAPSTEAGGQSRFNRDAEGPR</sequence>
<reference evidence="2 3" key="1">
    <citation type="submission" date="2018-08" db="EMBL/GenBank/DDBJ databases">
        <authorList>
            <person name="Khan S.A."/>
        </authorList>
    </citation>
    <scope>NUCLEOTIDE SEQUENCE [LARGE SCALE GENOMIC DNA]</scope>
    <source>
        <strain evidence="2 3">GTF-13</strain>
    </source>
</reference>
<protein>
    <submittedName>
        <fullName evidence="2">DUF3305 domain-containing protein</fullName>
    </submittedName>
</protein>
<dbReference type="AlphaFoldDB" id="A0A3P3VMP6"/>
<organism evidence="2 3">
    <name type="scientific">Aestuariirhabdus litorea</name>
    <dbReference type="NCBI Taxonomy" id="2528527"/>
    <lineage>
        <taxon>Bacteria</taxon>
        <taxon>Pseudomonadati</taxon>
        <taxon>Pseudomonadota</taxon>
        <taxon>Gammaproteobacteria</taxon>
        <taxon>Oceanospirillales</taxon>
        <taxon>Aestuariirhabdaceae</taxon>
        <taxon>Aestuariirhabdus</taxon>
    </lineage>
</organism>
<keyword evidence="3" id="KW-1185">Reference proteome</keyword>
<gene>
    <name evidence="2" type="ORF">D0544_02260</name>
</gene>
<evidence type="ECO:0000313" key="2">
    <source>
        <dbReference type="EMBL" id="RRJ83965.1"/>
    </source>
</evidence>
<feature type="compositionally biased region" description="Basic residues" evidence="1">
    <location>
        <begin position="143"/>
        <end position="153"/>
    </location>
</feature>
<dbReference type="EMBL" id="QWEZ01000001">
    <property type="protein sequence ID" value="RRJ83965.1"/>
    <property type="molecule type" value="Genomic_DNA"/>
</dbReference>
<comment type="caution">
    <text evidence="2">The sequence shown here is derived from an EMBL/GenBank/DDBJ whole genome shotgun (WGS) entry which is preliminary data.</text>
</comment>
<name>A0A3P3VMP6_9GAMM</name>
<accession>A0A3P3VMP6</accession>
<dbReference type="Proteomes" id="UP000280792">
    <property type="component" value="Unassembled WGS sequence"/>
</dbReference>
<proteinExistence type="predicted"/>
<feature type="region of interest" description="Disordered" evidence="1">
    <location>
        <begin position="137"/>
        <end position="181"/>
    </location>
</feature>
<evidence type="ECO:0000313" key="3">
    <source>
        <dbReference type="Proteomes" id="UP000280792"/>
    </source>
</evidence>
<dbReference type="Pfam" id="PF11749">
    <property type="entry name" value="DUF3305"/>
    <property type="match status" value="1"/>
</dbReference>
<dbReference type="InterPro" id="IPR021736">
    <property type="entry name" value="DUF3305"/>
</dbReference>
<dbReference type="RefSeq" id="WP_125014391.1">
    <property type="nucleotide sequence ID" value="NZ_QWEZ01000001.1"/>
</dbReference>